<proteinExistence type="predicted"/>
<dbReference type="EMBL" id="JXZB01000002">
    <property type="protein sequence ID" value="KIQ65559.1"/>
    <property type="molecule type" value="Genomic_DNA"/>
</dbReference>
<evidence type="ECO:0000313" key="3">
    <source>
        <dbReference type="Proteomes" id="UP000032066"/>
    </source>
</evidence>
<dbReference type="SUPFAM" id="SSF56219">
    <property type="entry name" value="DNase I-like"/>
    <property type="match status" value="1"/>
</dbReference>
<gene>
    <name evidence="2" type="ORF">TR51_17105</name>
</gene>
<feature type="domain" description="Endonuclease/exonuclease/phosphatase" evidence="1">
    <location>
        <begin position="5"/>
        <end position="305"/>
    </location>
</feature>
<dbReference type="PATRIC" id="fig|2064.6.peg.3669"/>
<keyword evidence="3" id="KW-1185">Reference proteome</keyword>
<dbReference type="STRING" id="2064.TR51_17105"/>
<name>A0A0D0PSP8_KITGR</name>
<organism evidence="2 3">
    <name type="scientific">Kitasatospora griseola</name>
    <name type="common">Streptomyces griseolosporeus</name>
    <dbReference type="NCBI Taxonomy" id="2064"/>
    <lineage>
        <taxon>Bacteria</taxon>
        <taxon>Bacillati</taxon>
        <taxon>Actinomycetota</taxon>
        <taxon>Actinomycetes</taxon>
        <taxon>Kitasatosporales</taxon>
        <taxon>Streptomycetaceae</taxon>
        <taxon>Kitasatospora</taxon>
    </lineage>
</organism>
<dbReference type="AlphaFoldDB" id="A0A0D0PSP8"/>
<reference evidence="2 3" key="1">
    <citation type="submission" date="2015-02" db="EMBL/GenBank/DDBJ databases">
        <title>Draft genome sequence of Kitasatospora griseola MF730-N6, a bafilomycin, terpentecin and satosporin producer.</title>
        <authorList>
            <person name="Arens J.C."/>
            <person name="Haltli B."/>
            <person name="Kerr R.G."/>
        </authorList>
    </citation>
    <scope>NUCLEOTIDE SEQUENCE [LARGE SCALE GENOMIC DNA]</scope>
    <source>
        <strain evidence="2 3">MF730-N6</strain>
    </source>
</reference>
<evidence type="ECO:0000313" key="2">
    <source>
        <dbReference type="EMBL" id="KIQ65559.1"/>
    </source>
</evidence>
<evidence type="ECO:0000259" key="1">
    <source>
        <dbReference type="Pfam" id="PF03372"/>
    </source>
</evidence>
<dbReference type="InterPro" id="IPR036691">
    <property type="entry name" value="Endo/exonu/phosph_ase_sf"/>
</dbReference>
<dbReference type="Pfam" id="PF03372">
    <property type="entry name" value="Exo_endo_phos"/>
    <property type="match status" value="1"/>
</dbReference>
<comment type="caution">
    <text evidence="2">The sequence shown here is derived from an EMBL/GenBank/DDBJ whole genome shotgun (WGS) entry which is preliminary data.</text>
</comment>
<protein>
    <recommendedName>
        <fullName evidence="1">Endonuclease/exonuclease/phosphatase domain-containing protein</fullName>
    </recommendedName>
</protein>
<sequence length="469" mass="50290">MVRVMNWNIEQLSINKLAVPGMLTAIAEIIVTARADIVLLLEVRLTQVESAMRQLSGALNGRDPGPTHMNWTGYFLSRQTGGEYYAALVRNLDYIRPVVVSTGPDGSRLHPLCDLRENTFAVWPTANWAATAYPVAAARPSIPLCDVFATPRFDRPAKRRRTAFAGKPLAEGGFATGRGYRLPALAMFWVRTAVPGGHLLPFVICHYAAVRGHGQRNTLAQAQVAQLPHLHIAQLFNSNPAGPGTSGYLDVLDDARNHRAVRVQELCFTGDFNIDFLHNSAAGDHLARVNRAAIAALTPTAERGGSAAPPAAPGVAGPVPPVPYAPPQPPAREIGTIGNQVLRAAVTEQGTIQREYPLPVPPPPPPYASAAFDNFFYGGTCLVSAAQHPHDAGEVINVPVRITQAHPAPPGQINLAATAGYYVIQLHKKNADNAPGLRLGAPPLTDNERLIGARLISDHLPVVLEFNCP</sequence>
<dbReference type="Proteomes" id="UP000032066">
    <property type="component" value="Unassembled WGS sequence"/>
</dbReference>
<dbReference type="Gene3D" id="3.60.10.10">
    <property type="entry name" value="Endonuclease/exonuclease/phosphatase"/>
    <property type="match status" value="1"/>
</dbReference>
<accession>A0A0D0PSP8</accession>
<dbReference type="InterPro" id="IPR005135">
    <property type="entry name" value="Endo/exonuclease/phosphatase"/>
</dbReference>